<dbReference type="InterPro" id="IPR011042">
    <property type="entry name" value="6-blade_b-propeller_TolB-like"/>
</dbReference>
<dbReference type="AlphaFoldDB" id="A0A4S2B089"/>
<dbReference type="Proteomes" id="UP000310532">
    <property type="component" value="Unassembled WGS sequence"/>
</dbReference>
<evidence type="ECO:0000313" key="4">
    <source>
        <dbReference type="EMBL" id="TGY07165.1"/>
    </source>
</evidence>
<dbReference type="PANTHER" id="PTHR42776">
    <property type="entry name" value="SERINE PEPTIDASE S9 FAMILY MEMBER"/>
    <property type="match status" value="1"/>
</dbReference>
<dbReference type="RefSeq" id="WP_136009729.1">
    <property type="nucleotide sequence ID" value="NZ_SRYZ01000011.1"/>
</dbReference>
<dbReference type="PANTHER" id="PTHR42776:SF27">
    <property type="entry name" value="DIPEPTIDYL PEPTIDASE FAMILY MEMBER 6"/>
    <property type="match status" value="1"/>
</dbReference>
<evidence type="ECO:0000259" key="3">
    <source>
        <dbReference type="Pfam" id="PF00326"/>
    </source>
</evidence>
<keyword evidence="1" id="KW-0378">Hydrolase</keyword>
<evidence type="ECO:0000256" key="1">
    <source>
        <dbReference type="ARBA" id="ARBA00022801"/>
    </source>
</evidence>
<dbReference type="GO" id="GO:0006508">
    <property type="term" value="P:proteolysis"/>
    <property type="evidence" value="ECO:0007669"/>
    <property type="project" value="InterPro"/>
</dbReference>
<keyword evidence="2" id="KW-0732">Signal</keyword>
<dbReference type="SUPFAM" id="SSF53474">
    <property type="entry name" value="alpha/beta-Hydrolases"/>
    <property type="match status" value="1"/>
</dbReference>
<feature type="chain" id="PRO_5020229720" evidence="2">
    <location>
        <begin position="21"/>
        <end position="845"/>
    </location>
</feature>
<dbReference type="InterPro" id="IPR001375">
    <property type="entry name" value="Peptidase_S9_cat"/>
</dbReference>
<gene>
    <name evidence="4" type="ORF">E5355_06945</name>
</gene>
<organism evidence="4 5">
    <name type="scientific">Bacteroides muris</name>
    <name type="common">ex Afrizal et al. 2022</name>
    <dbReference type="NCBI Taxonomy" id="2516960"/>
    <lineage>
        <taxon>Bacteria</taxon>
        <taxon>Pseudomonadati</taxon>
        <taxon>Bacteroidota</taxon>
        <taxon>Bacteroidia</taxon>
        <taxon>Bacteroidales</taxon>
        <taxon>Bacteroidaceae</taxon>
        <taxon>Bacteroides</taxon>
    </lineage>
</organism>
<protein>
    <submittedName>
        <fullName evidence="4">S9 family peptidase</fullName>
    </submittedName>
</protein>
<feature type="signal peptide" evidence="2">
    <location>
        <begin position="1"/>
        <end position="20"/>
    </location>
</feature>
<comment type="caution">
    <text evidence="4">The sequence shown here is derived from an EMBL/GenBank/DDBJ whole genome shotgun (WGS) entry which is preliminary data.</text>
</comment>
<evidence type="ECO:0000256" key="2">
    <source>
        <dbReference type="SAM" id="SignalP"/>
    </source>
</evidence>
<dbReference type="GO" id="GO:0004252">
    <property type="term" value="F:serine-type endopeptidase activity"/>
    <property type="evidence" value="ECO:0007669"/>
    <property type="project" value="TreeGrafter"/>
</dbReference>
<accession>A0A4S2B089</accession>
<dbReference type="Pfam" id="PF00326">
    <property type="entry name" value="Peptidase_S9"/>
    <property type="match status" value="1"/>
</dbReference>
<dbReference type="Gene3D" id="3.40.50.1820">
    <property type="entry name" value="alpha/beta hydrolase"/>
    <property type="match status" value="1"/>
</dbReference>
<evidence type="ECO:0000313" key="5">
    <source>
        <dbReference type="Proteomes" id="UP000310532"/>
    </source>
</evidence>
<keyword evidence="5" id="KW-1185">Reference proteome</keyword>
<dbReference type="EMBL" id="SRYZ01000011">
    <property type="protein sequence ID" value="TGY07165.1"/>
    <property type="molecule type" value="Genomic_DNA"/>
</dbReference>
<feature type="domain" description="Peptidase S9 prolyl oligopeptidase catalytic" evidence="3">
    <location>
        <begin position="624"/>
        <end position="831"/>
    </location>
</feature>
<name>A0A4S2B089_9BACE</name>
<proteinExistence type="predicted"/>
<reference evidence="4 5" key="1">
    <citation type="submission" date="2019-04" db="EMBL/GenBank/DDBJ databases">
        <title>Microbes associate with the intestines of laboratory mice.</title>
        <authorList>
            <person name="Navarre W."/>
            <person name="Wong E."/>
            <person name="Huang K."/>
            <person name="Tropini C."/>
            <person name="Ng K."/>
            <person name="Yu B."/>
        </authorList>
    </citation>
    <scope>NUCLEOTIDE SEQUENCE [LARGE SCALE GENOMIC DNA]</scope>
    <source>
        <strain evidence="4 5">NM69_E16B</strain>
    </source>
</reference>
<sequence>MKKIIVLSGLLLLAGLAAQAQERIAEYNVRPAVTVRTPLQGDSINFKGDKFTVGNLLKTKVNLGFDGCQYERMAADTAGYVAVAKADKDNLFYLFATNLRAERFMKGKLNVYSPARFEVFVNGESKQVKETAEDSLSQVRPTAVSLRMNPEADYEIVIKLLSSADDKMQPMLKCEFEKEEDFTDVACQIAPDMKRRFSLFNTNFGSRVSWVSLSPNGKYLLTRYSDSYDVKRFRTRCELTEVKTGRVILPNANEGMKWMPNSNKLYYTVMGEKQNDLVVFDPATMREEVLLKNVPEGYFSWSPTEEYLIYMLTDEGEKVSGPLKRLLHPDDRIPNSRNRYYLMKYDVATGLSERLTYGNRNVYLNDISPDGKKLLCSTSKPDITRCPFSLSSLFEIDLATLQADTLVAWDAYLGGASYSPDGKQLLVTGSPSAFGGIGKNCGEHPIANDFDTQAFIMDLATKKVQAITRDFNPTVSLVQWNRVDGCIYFDTTDGDCSHIYRYVPKTGGFEMLPLEEDVITSFTLADDNPVVAAYVGGGNASTGVAYTYDTKKKVSTLLANPMKPILDKIELGQMEEWNFTASDGTEIKGMICLPPSFDPNKKYPLIVYYYGGTTPTTRGITSPYSAQLFASRDYVVYVIQPSGAIGYGQEFSARHVNAWGERTADEIIEGTKKFCAAHPFVNDKRIGCLGASYGGFMTMYLQTKTDMFAAAASHAGISNVTSYWGEGFWGYSYNSVAAAESYPWNNPDLFTKHGALFNADKIKTPLLLLHGTVDTNVPIGESIQLYNALKILGKPVEFITVDGENHFVSDYAKRELWHNSIMAWFARWLQDSPAWWNDLYPERNW</sequence>
<dbReference type="SUPFAM" id="SSF82171">
    <property type="entry name" value="DPP6 N-terminal domain-like"/>
    <property type="match status" value="1"/>
</dbReference>
<dbReference type="Gene3D" id="2.120.10.30">
    <property type="entry name" value="TolB, C-terminal domain"/>
    <property type="match status" value="1"/>
</dbReference>
<dbReference type="InterPro" id="IPR029058">
    <property type="entry name" value="AB_hydrolase_fold"/>
</dbReference>